<dbReference type="EMBL" id="FQUY01000001">
    <property type="protein sequence ID" value="SHE31020.1"/>
    <property type="molecule type" value="Genomic_DNA"/>
</dbReference>
<dbReference type="Proteomes" id="UP000184148">
    <property type="component" value="Unassembled WGS sequence"/>
</dbReference>
<dbReference type="RefSeq" id="WP_073234037.1">
    <property type="nucleotide sequence ID" value="NZ_FQUY01000001.1"/>
</dbReference>
<name>A0A1M4SFP3_9FIRM</name>
<evidence type="ECO:0000259" key="1">
    <source>
        <dbReference type="PROSITE" id="PS50965"/>
    </source>
</evidence>
<dbReference type="STRING" id="1121429.SAMN02745133_00104"/>
<dbReference type="InterPro" id="IPR011528">
    <property type="entry name" value="NERD"/>
</dbReference>
<evidence type="ECO:0000313" key="2">
    <source>
        <dbReference type="EMBL" id="SHE31020.1"/>
    </source>
</evidence>
<proteinExistence type="predicted"/>
<protein>
    <submittedName>
        <fullName evidence="2">Nuclease-related domain-containing protein</fullName>
    </submittedName>
</protein>
<dbReference type="AlphaFoldDB" id="A0A1M4SFP3"/>
<dbReference type="PROSITE" id="PS50965">
    <property type="entry name" value="NERD"/>
    <property type="match status" value="1"/>
</dbReference>
<keyword evidence="3" id="KW-1185">Reference proteome</keyword>
<feature type="domain" description="NERD" evidence="1">
    <location>
        <begin position="65"/>
        <end position="180"/>
    </location>
</feature>
<evidence type="ECO:0000313" key="3">
    <source>
        <dbReference type="Proteomes" id="UP000184148"/>
    </source>
</evidence>
<dbReference type="OrthoDB" id="9813328at2"/>
<gene>
    <name evidence="2" type="ORF">SAMN02745133_00104</name>
</gene>
<sequence length="356" mass="40447">MVARLVHQDDGIREEFLKRIKAKVQAEREAMKGRLEEAVPSLLATVLKPVFGVAFDISRGIDKFKGNSGEVNVSVKLRLGLSDEWVLMNDVIVGPEPEVFAQTDHVLIGPPGLFIIETKAWQGAFSGYKDYWKRKEGNQWVKCESPTKQNQRHVRLIRKWLEGTGLLKINELPEGWIQPAVVFTNASWLKVTECSMPVFDGPLQLLGYLRQQKTRILTPEQIDKIAGLLAYPAVAKAFTNKEIQLLYDEQAVTELQKGQQSIANLSAEQPVVEEGKNKDGRKFVRITGTVEQAKEIRQKYLQEGQNPGKLSKDRYKQGIFYFILRRRKQVGIQCFSPIVAENPSCNSHFHSKLLKY</sequence>
<accession>A0A1M4SFP3</accession>
<organism evidence="2 3">
    <name type="scientific">Desulforamulus putei DSM 12395</name>
    <dbReference type="NCBI Taxonomy" id="1121429"/>
    <lineage>
        <taxon>Bacteria</taxon>
        <taxon>Bacillati</taxon>
        <taxon>Bacillota</taxon>
        <taxon>Clostridia</taxon>
        <taxon>Eubacteriales</taxon>
        <taxon>Peptococcaceae</taxon>
        <taxon>Desulforamulus</taxon>
    </lineage>
</organism>
<reference evidence="3" key="1">
    <citation type="submission" date="2016-11" db="EMBL/GenBank/DDBJ databases">
        <authorList>
            <person name="Varghese N."/>
            <person name="Submissions S."/>
        </authorList>
    </citation>
    <scope>NUCLEOTIDE SEQUENCE [LARGE SCALE GENOMIC DNA]</scope>
    <source>
        <strain evidence="3">DSM 12395</strain>
    </source>
</reference>
<dbReference type="Pfam" id="PF08378">
    <property type="entry name" value="NERD"/>
    <property type="match status" value="1"/>
</dbReference>